<evidence type="ECO:0000313" key="2">
    <source>
        <dbReference type="EMBL" id="PWK18221.1"/>
    </source>
</evidence>
<proteinExistence type="predicted"/>
<gene>
    <name evidence="2" type="ORF">LX78_02130</name>
</gene>
<evidence type="ECO:0000256" key="1">
    <source>
        <dbReference type="SAM" id="Phobius"/>
    </source>
</evidence>
<feature type="transmembrane region" description="Helical" evidence="1">
    <location>
        <begin position="6"/>
        <end position="25"/>
    </location>
</feature>
<organism evidence="2 3">
    <name type="scientific">Xanthomarina spongicola</name>
    <dbReference type="NCBI Taxonomy" id="570520"/>
    <lineage>
        <taxon>Bacteria</taxon>
        <taxon>Pseudomonadati</taxon>
        <taxon>Bacteroidota</taxon>
        <taxon>Flavobacteriia</taxon>
        <taxon>Flavobacteriales</taxon>
        <taxon>Flavobacteriaceae</taxon>
        <taxon>Xanthomarina</taxon>
    </lineage>
</organism>
<keyword evidence="1" id="KW-1133">Transmembrane helix</keyword>
<feature type="transmembrane region" description="Helical" evidence="1">
    <location>
        <begin position="55"/>
        <end position="75"/>
    </location>
</feature>
<dbReference type="RefSeq" id="WP_109682630.1">
    <property type="nucleotide sequence ID" value="NZ_QGGP01000005.1"/>
</dbReference>
<dbReference type="AlphaFoldDB" id="A0A316DJB6"/>
<keyword evidence="1" id="KW-0812">Transmembrane</keyword>
<dbReference type="Proteomes" id="UP000245430">
    <property type="component" value="Unassembled WGS sequence"/>
</dbReference>
<keyword evidence="1" id="KW-0472">Membrane</keyword>
<accession>A0A316DJB6</accession>
<evidence type="ECO:0000313" key="3">
    <source>
        <dbReference type="Proteomes" id="UP000245430"/>
    </source>
</evidence>
<feature type="transmembrane region" description="Helical" evidence="1">
    <location>
        <begin position="32"/>
        <end position="49"/>
    </location>
</feature>
<keyword evidence="3" id="KW-1185">Reference proteome</keyword>
<reference evidence="2 3" key="1">
    <citation type="submission" date="2018-05" db="EMBL/GenBank/DDBJ databases">
        <title>Genomic Encyclopedia of Archaeal and Bacterial Type Strains, Phase II (KMG-II): from individual species to whole genera.</title>
        <authorList>
            <person name="Goeker M."/>
        </authorList>
    </citation>
    <scope>NUCLEOTIDE SEQUENCE [LARGE SCALE GENOMIC DNA]</scope>
    <source>
        <strain evidence="2 3">DSM 22637</strain>
    </source>
</reference>
<dbReference type="EMBL" id="QGGP01000005">
    <property type="protein sequence ID" value="PWK18221.1"/>
    <property type="molecule type" value="Genomic_DNA"/>
</dbReference>
<evidence type="ECO:0008006" key="4">
    <source>
        <dbReference type="Google" id="ProtNLM"/>
    </source>
</evidence>
<name>A0A316DJB6_9FLAO</name>
<sequence>MELFGITGTEYVGYMASLMVLLSFTMKDVKRLRLINMTGCVLFIIYGFLMPTIRIGLPIIIANAAIFLVNAFYLFKIKKAV</sequence>
<comment type="caution">
    <text evidence="2">The sequence shown here is derived from an EMBL/GenBank/DDBJ whole genome shotgun (WGS) entry which is preliminary data.</text>
</comment>
<dbReference type="OrthoDB" id="677174at2"/>
<protein>
    <recommendedName>
        <fullName evidence="4">Inner membrane protein</fullName>
    </recommendedName>
</protein>